<dbReference type="AlphaFoldDB" id="A0A0K1IYD9"/>
<keyword evidence="1" id="KW-0614">Plasmid</keyword>
<dbReference type="KEGG" id="hgi:ABY42_17175"/>
<dbReference type="PATRIC" id="fig|35746.4.peg.3755"/>
<dbReference type="GeneID" id="25247720"/>
<accession>A0A0K1IYD9</accession>
<reference evidence="2" key="1">
    <citation type="journal article" date="2015" name="J. Biotechnol.">
        <title>Complete genome sequence of Haloferax gibbonsii strain ARA6, a potential producer of polyhydroxyalkanoates and halocins isolated from Araruama, Rio de Janeiro, Brasil.</title>
        <authorList>
            <person name="Pinto L.H."/>
            <person name="D'Alincourt Carvalho-Assef A.P."/>
            <person name="Vieira R.P."/>
            <person name="Clementino M.M."/>
            <person name="Albano R.M."/>
        </authorList>
    </citation>
    <scope>NUCLEOTIDE SEQUENCE [LARGE SCALE GENOMIC DNA]</scope>
    <source>
        <strain evidence="2">ARA6</strain>
        <plasmid evidence="2">Plasmid pHG2</plasmid>
    </source>
</reference>
<dbReference type="Proteomes" id="UP000066124">
    <property type="component" value="Plasmid pHG2"/>
</dbReference>
<gene>
    <name evidence="1" type="ORF">ABY42_17175</name>
</gene>
<evidence type="ECO:0000313" key="2">
    <source>
        <dbReference type="Proteomes" id="UP000066124"/>
    </source>
</evidence>
<proteinExistence type="predicted"/>
<evidence type="ECO:0000313" key="1">
    <source>
        <dbReference type="EMBL" id="AKU09542.1"/>
    </source>
</evidence>
<protein>
    <submittedName>
        <fullName evidence="1">Uncharacterized protein</fullName>
    </submittedName>
</protein>
<organism evidence="1 2">
    <name type="scientific">Haloferax gibbonsii</name>
    <dbReference type="NCBI Taxonomy" id="35746"/>
    <lineage>
        <taxon>Archaea</taxon>
        <taxon>Methanobacteriati</taxon>
        <taxon>Methanobacteriota</taxon>
        <taxon>Stenosarchaea group</taxon>
        <taxon>Halobacteria</taxon>
        <taxon>Halobacteriales</taxon>
        <taxon>Haloferacaceae</taxon>
        <taxon>Haloferax</taxon>
    </lineage>
</organism>
<geneLocation type="plasmid" evidence="1 2">
    <name>pHG2</name>
</geneLocation>
<sequence>MSVALDIDIARTVDKSHYDGLFGSIISDKFEMSHDSTGTASCYLPCHTASKLPCCDTTN</sequence>
<name>A0A0K1IYD9_HALGI</name>
<dbReference type="EMBL" id="CP011949">
    <property type="protein sequence ID" value="AKU09542.1"/>
    <property type="molecule type" value="Genomic_DNA"/>
</dbReference>
<dbReference type="RefSeq" id="WP_042665533.1">
    <property type="nucleotide sequence ID" value="NZ_CP011949.1"/>
</dbReference>